<dbReference type="InterPro" id="IPR013785">
    <property type="entry name" value="Aldolase_TIM"/>
</dbReference>
<dbReference type="OrthoDB" id="9804217at2"/>
<evidence type="ECO:0000313" key="10">
    <source>
        <dbReference type="EMBL" id="ANH79840.1"/>
    </source>
</evidence>
<protein>
    <recommendedName>
        <fullName evidence="3">indole-3-glycerol-phosphate synthase</fullName>
        <ecNumber evidence="3">4.1.1.48</ecNumber>
    </recommendedName>
</protein>
<dbReference type="UniPathway" id="UPA00035">
    <property type="reaction ID" value="UER00043"/>
</dbReference>
<reference evidence="10 11" key="1">
    <citation type="submission" date="2016-05" db="EMBL/GenBank/DDBJ databases">
        <title>Niabella ginsenosidivorans BS26 whole genome sequencing.</title>
        <authorList>
            <person name="Im W.T."/>
            <person name="Siddiqi M.Z."/>
        </authorList>
    </citation>
    <scope>NUCLEOTIDE SEQUENCE [LARGE SCALE GENOMIC DNA]</scope>
    <source>
        <strain evidence="10 11">BS26</strain>
    </source>
</reference>
<dbReference type="AlphaFoldDB" id="A0A1A9HZE3"/>
<dbReference type="Pfam" id="PF00218">
    <property type="entry name" value="IGPS"/>
    <property type="match status" value="1"/>
</dbReference>
<dbReference type="CDD" id="cd00331">
    <property type="entry name" value="IGPS"/>
    <property type="match status" value="1"/>
</dbReference>
<dbReference type="PANTHER" id="PTHR22854:SF2">
    <property type="entry name" value="INDOLE-3-GLYCEROL-PHOSPHATE SYNTHASE"/>
    <property type="match status" value="1"/>
</dbReference>
<evidence type="ECO:0000256" key="2">
    <source>
        <dbReference type="ARBA" id="ARBA00004696"/>
    </source>
</evidence>
<evidence type="ECO:0000256" key="1">
    <source>
        <dbReference type="ARBA" id="ARBA00001633"/>
    </source>
</evidence>
<accession>A0A1A9HZE3</accession>
<keyword evidence="4" id="KW-0028">Amino-acid biosynthesis</keyword>
<dbReference type="GO" id="GO:0000162">
    <property type="term" value="P:L-tryptophan biosynthetic process"/>
    <property type="evidence" value="ECO:0007669"/>
    <property type="project" value="UniProtKB-UniPathway"/>
</dbReference>
<evidence type="ECO:0000256" key="6">
    <source>
        <dbReference type="ARBA" id="ARBA00022822"/>
    </source>
</evidence>
<keyword evidence="11" id="KW-1185">Reference proteome</keyword>
<dbReference type="GO" id="GO:0004425">
    <property type="term" value="F:indole-3-glycerol-phosphate synthase activity"/>
    <property type="evidence" value="ECO:0007669"/>
    <property type="project" value="UniProtKB-EC"/>
</dbReference>
<comment type="catalytic activity">
    <reaction evidence="1">
        <text>1-(2-carboxyphenylamino)-1-deoxy-D-ribulose 5-phosphate + H(+) = (1S,2R)-1-C-(indol-3-yl)glycerol 3-phosphate + CO2 + H2O</text>
        <dbReference type="Rhea" id="RHEA:23476"/>
        <dbReference type="ChEBI" id="CHEBI:15377"/>
        <dbReference type="ChEBI" id="CHEBI:15378"/>
        <dbReference type="ChEBI" id="CHEBI:16526"/>
        <dbReference type="ChEBI" id="CHEBI:58613"/>
        <dbReference type="ChEBI" id="CHEBI:58866"/>
        <dbReference type="EC" id="4.1.1.48"/>
    </reaction>
</comment>
<keyword evidence="8" id="KW-0456">Lyase</keyword>
<dbReference type="NCBIfam" id="NF001377">
    <property type="entry name" value="PRK00278.2-4"/>
    <property type="match status" value="1"/>
</dbReference>
<evidence type="ECO:0000256" key="8">
    <source>
        <dbReference type="ARBA" id="ARBA00023239"/>
    </source>
</evidence>
<dbReference type="KEGG" id="nia:A8C56_01600"/>
<dbReference type="SUPFAM" id="SSF51366">
    <property type="entry name" value="Ribulose-phoshate binding barrel"/>
    <property type="match status" value="1"/>
</dbReference>
<dbReference type="RefSeq" id="WP_067751162.1">
    <property type="nucleotide sequence ID" value="NZ_CP015772.1"/>
</dbReference>
<dbReference type="EC" id="4.1.1.48" evidence="3"/>
<name>A0A1A9HZE3_9BACT</name>
<evidence type="ECO:0000256" key="5">
    <source>
        <dbReference type="ARBA" id="ARBA00022793"/>
    </source>
</evidence>
<dbReference type="InterPro" id="IPR013798">
    <property type="entry name" value="Indole-3-glycerol_P_synth_dom"/>
</dbReference>
<comment type="pathway">
    <text evidence="2">Amino-acid biosynthesis; L-tryptophan biosynthesis; L-tryptophan from chorismate: step 4/5.</text>
</comment>
<dbReference type="InterPro" id="IPR011060">
    <property type="entry name" value="RibuloseP-bd_barrel"/>
</dbReference>
<keyword evidence="7" id="KW-0057">Aromatic amino acid biosynthesis</keyword>
<dbReference type="GO" id="GO:0004640">
    <property type="term" value="F:phosphoribosylanthranilate isomerase activity"/>
    <property type="evidence" value="ECO:0007669"/>
    <property type="project" value="TreeGrafter"/>
</dbReference>
<organism evidence="10 11">
    <name type="scientific">Niabella ginsenosidivorans</name>
    <dbReference type="NCBI Taxonomy" id="1176587"/>
    <lineage>
        <taxon>Bacteria</taxon>
        <taxon>Pseudomonadati</taxon>
        <taxon>Bacteroidota</taxon>
        <taxon>Chitinophagia</taxon>
        <taxon>Chitinophagales</taxon>
        <taxon>Chitinophagaceae</taxon>
        <taxon>Niabella</taxon>
    </lineage>
</organism>
<evidence type="ECO:0000256" key="4">
    <source>
        <dbReference type="ARBA" id="ARBA00022605"/>
    </source>
</evidence>
<dbReference type="Gene3D" id="3.20.20.70">
    <property type="entry name" value="Aldolase class I"/>
    <property type="match status" value="1"/>
</dbReference>
<evidence type="ECO:0000259" key="9">
    <source>
        <dbReference type="Pfam" id="PF00218"/>
    </source>
</evidence>
<dbReference type="STRING" id="1176587.A8C56_01600"/>
<evidence type="ECO:0000256" key="7">
    <source>
        <dbReference type="ARBA" id="ARBA00023141"/>
    </source>
</evidence>
<sequence>MNILDTIIEHKRTEVAERKAHTSVKQLESTPAFQLPVYSLAASLQQPGSTGIIAEFKRRSPSKGFINKDADVAAITGAYARCGAAAISVLTDAQFFGGSLADLETARRNALPVLRKDFIIDEYQIAEAKSVGADIILLIAACLSPAEVERLAGFANSLGLETILELHAEEELGHICAATKIVGINNRDLKTFKVDIERSLKMAEKIPGDRIKIAESGIDKIEDILLFRENGFKGFLIGEYFMKQENPPRAFENFVTTLRAGYEQNPG</sequence>
<dbReference type="Proteomes" id="UP000077667">
    <property type="component" value="Chromosome"/>
</dbReference>
<evidence type="ECO:0000313" key="11">
    <source>
        <dbReference type="Proteomes" id="UP000077667"/>
    </source>
</evidence>
<gene>
    <name evidence="10" type="ORF">A8C56_01600</name>
</gene>
<dbReference type="FunFam" id="3.20.20.70:FF:000024">
    <property type="entry name" value="Indole-3-glycerol phosphate synthase"/>
    <property type="match status" value="1"/>
</dbReference>
<evidence type="ECO:0000256" key="3">
    <source>
        <dbReference type="ARBA" id="ARBA00012362"/>
    </source>
</evidence>
<feature type="domain" description="Indole-3-glycerol phosphate synthase" evidence="9">
    <location>
        <begin position="4"/>
        <end position="250"/>
    </location>
</feature>
<dbReference type="PANTHER" id="PTHR22854">
    <property type="entry name" value="TRYPTOPHAN BIOSYNTHESIS PROTEIN"/>
    <property type="match status" value="1"/>
</dbReference>
<dbReference type="InterPro" id="IPR001468">
    <property type="entry name" value="Indole-3-GlycerolPSynthase_CS"/>
</dbReference>
<dbReference type="PROSITE" id="PS00614">
    <property type="entry name" value="IGPS"/>
    <property type="match status" value="1"/>
</dbReference>
<keyword evidence="6" id="KW-0822">Tryptophan biosynthesis</keyword>
<keyword evidence="5" id="KW-0210">Decarboxylase</keyword>
<proteinExistence type="predicted"/>
<dbReference type="EMBL" id="CP015772">
    <property type="protein sequence ID" value="ANH79840.1"/>
    <property type="molecule type" value="Genomic_DNA"/>
</dbReference>
<dbReference type="InterPro" id="IPR045186">
    <property type="entry name" value="Indole-3-glycerol_P_synth"/>
</dbReference>